<dbReference type="Proteomes" id="UP000184038">
    <property type="component" value="Unassembled WGS sequence"/>
</dbReference>
<dbReference type="Pfam" id="PF03717">
    <property type="entry name" value="PBP_dimer"/>
    <property type="match status" value="1"/>
</dbReference>
<dbReference type="InterPro" id="IPR005311">
    <property type="entry name" value="PBP_dimer"/>
</dbReference>
<evidence type="ECO:0000256" key="9">
    <source>
        <dbReference type="ARBA" id="ARBA00023136"/>
    </source>
</evidence>
<gene>
    <name evidence="14" type="ORF">SAMN02746066_01081</name>
</gene>
<keyword evidence="9 11" id="KW-0472">Membrane</keyword>
<evidence type="ECO:0000256" key="5">
    <source>
        <dbReference type="ARBA" id="ARBA00022692"/>
    </source>
</evidence>
<keyword evidence="6" id="KW-0133">Cell shape</keyword>
<feature type="transmembrane region" description="Helical" evidence="11">
    <location>
        <begin position="17"/>
        <end position="36"/>
    </location>
</feature>
<dbReference type="PANTHER" id="PTHR30627">
    <property type="entry name" value="PEPTIDOGLYCAN D,D-TRANSPEPTIDASE"/>
    <property type="match status" value="1"/>
</dbReference>
<reference evidence="14 15" key="1">
    <citation type="submission" date="2016-11" db="EMBL/GenBank/DDBJ databases">
        <authorList>
            <person name="Jaros S."/>
            <person name="Januszkiewicz K."/>
            <person name="Wedrychowicz H."/>
        </authorList>
    </citation>
    <scope>NUCLEOTIDE SEQUENCE [LARGE SCALE GENOMIC DNA]</scope>
    <source>
        <strain evidence="14 15">DSM 15930</strain>
    </source>
</reference>
<evidence type="ECO:0000259" key="13">
    <source>
        <dbReference type="Pfam" id="PF03717"/>
    </source>
</evidence>
<dbReference type="InterPro" id="IPR050515">
    <property type="entry name" value="Beta-lactam/transpept"/>
</dbReference>
<dbReference type="GO" id="GO:0008658">
    <property type="term" value="F:penicillin binding"/>
    <property type="evidence" value="ECO:0007669"/>
    <property type="project" value="InterPro"/>
</dbReference>
<dbReference type="InterPro" id="IPR036138">
    <property type="entry name" value="PBP_dimer_sf"/>
</dbReference>
<sequence length="937" mass="106083">MFDILIEKLKNMLQSRLLPIVIIYLVLCFSLVNRIFKIQIVEGEAYEQEVQQKTTKERELKGTRGNILDRNGELLAYNELSYSVTYEDTGELTTNEEKNAMIYKLIKTVEDNGGVLANDFFIQLDNKGDLVFQTDGSAELRFKRDVYSKSSVDQLTKEQKEATASEIFNYMRYGSEVEATKMYDISDEYSLEDALKIMMIRFNILMNKYSRYLPITIASDVKAETVAAIRESSEELPGVTILEQTSRVYNESEYFAHIMGYTGLITQEKLEELKDQGYDNYSATDQIGITGVEKAYEEYLHGKNGSETVVVNDQTRVLDILKTNEPEAGNDVYLTIDADLQKTTYQLLEKRLASILLNALKNNDKLNIYDVYYALINNSVIDIKALDDEDSTALEKQVYNKFETQQKVVLRNLKNELTISNTTPKKSLSEDMQEYIDYIYKMLKDEKILLVSEIPADDATLLSYQNGTISLSSFLKYAVSNNYVDLTKLNVGNEYYSTEELYEKLLDLIVDTLTEDSKFNKIIYRDLVYSYKLSGKEICLLLFDQSVLEYDEKAINGLETGTLSPASFIQTKIRNLEITPAQLALEPCSGSVVITDVKTGEVLALVSYPSYDNNMFANRVDSEYFNKINNDLAYPLINRPLQQKTAPGSTYKMVSAAAGLEEGAIAPYETILDKYEFTAITPSPKDHTRHSHGKVDVPNALEVSCNYFFYEVGYRLSLDSAKNYKSQLGLDKIKKYAEMFGFGATSGIELPEYNPQISNFDAVRSAIGQGENNYTPAQIARYVTAIANRGTAFNLTIFNKVQDLNKKVIEKNKATIFNDVEISDTTWNLIQEGMYKVVNGEDSSIKRLFAGMDIEIAGKTGTAQQNKEKPNHALFVSYAPYEDPEISVTTVIPNGYTSSNAAELTRDIYKYYYKQDGYKDMLKSKVTLPELSSGISD</sequence>
<dbReference type="Gene3D" id="3.40.710.10">
    <property type="entry name" value="DD-peptidase/beta-lactamase superfamily"/>
    <property type="match status" value="1"/>
</dbReference>
<accession>A0A1M7GSU7</accession>
<dbReference type="GO" id="GO:0071555">
    <property type="term" value="P:cell wall organization"/>
    <property type="evidence" value="ECO:0007669"/>
    <property type="project" value="UniProtKB-KW"/>
</dbReference>
<evidence type="ECO:0000256" key="2">
    <source>
        <dbReference type="ARBA" id="ARBA00004236"/>
    </source>
</evidence>
<dbReference type="Gene3D" id="1.10.10.1230">
    <property type="entry name" value="Penicillin-binding protein, N-terminal non-catalytic domain, head sub-domain"/>
    <property type="match status" value="1"/>
</dbReference>
<dbReference type="GO" id="GO:0005886">
    <property type="term" value="C:plasma membrane"/>
    <property type="evidence" value="ECO:0007669"/>
    <property type="project" value="UniProtKB-SubCell"/>
</dbReference>
<evidence type="ECO:0000256" key="11">
    <source>
        <dbReference type="SAM" id="Phobius"/>
    </source>
</evidence>
<proteinExistence type="inferred from homology"/>
<evidence type="ECO:0000313" key="15">
    <source>
        <dbReference type="Proteomes" id="UP000184038"/>
    </source>
</evidence>
<dbReference type="SUPFAM" id="SSF56519">
    <property type="entry name" value="Penicillin binding protein dimerisation domain"/>
    <property type="match status" value="1"/>
</dbReference>
<evidence type="ECO:0000256" key="4">
    <source>
        <dbReference type="ARBA" id="ARBA00022475"/>
    </source>
</evidence>
<dbReference type="PANTHER" id="PTHR30627:SF2">
    <property type="entry name" value="PEPTIDOGLYCAN D,D-TRANSPEPTIDASE MRDA"/>
    <property type="match status" value="1"/>
</dbReference>
<comment type="subcellular location">
    <subcellularLocation>
        <location evidence="2">Cell membrane</location>
    </subcellularLocation>
    <subcellularLocation>
        <location evidence="1">Membrane</location>
        <topology evidence="1">Single-pass membrane protein</topology>
    </subcellularLocation>
</comment>
<dbReference type="EMBL" id="FRCP01000007">
    <property type="protein sequence ID" value="SHM19027.1"/>
    <property type="molecule type" value="Genomic_DNA"/>
</dbReference>
<dbReference type="GO" id="GO:0008360">
    <property type="term" value="P:regulation of cell shape"/>
    <property type="evidence" value="ECO:0007669"/>
    <property type="project" value="UniProtKB-KW"/>
</dbReference>
<evidence type="ECO:0000256" key="1">
    <source>
        <dbReference type="ARBA" id="ARBA00004167"/>
    </source>
</evidence>
<evidence type="ECO:0000256" key="10">
    <source>
        <dbReference type="ARBA" id="ARBA00023316"/>
    </source>
</evidence>
<dbReference type="GO" id="GO:0071972">
    <property type="term" value="F:peptidoglycan L,D-transpeptidase activity"/>
    <property type="evidence" value="ECO:0007669"/>
    <property type="project" value="TreeGrafter"/>
</dbReference>
<dbReference type="SUPFAM" id="SSF56601">
    <property type="entry name" value="beta-lactamase/transpeptidase-like"/>
    <property type="match status" value="1"/>
</dbReference>
<organism evidence="14 15">
    <name type="scientific">Anaerosporobacter mobilis DSM 15930</name>
    <dbReference type="NCBI Taxonomy" id="1120996"/>
    <lineage>
        <taxon>Bacteria</taxon>
        <taxon>Bacillati</taxon>
        <taxon>Bacillota</taxon>
        <taxon>Clostridia</taxon>
        <taxon>Lachnospirales</taxon>
        <taxon>Lachnospiraceae</taxon>
        <taxon>Anaerosporobacter</taxon>
    </lineage>
</organism>
<keyword evidence="7" id="KW-0573">Peptidoglycan synthesis</keyword>
<dbReference type="InterPro" id="IPR001460">
    <property type="entry name" value="PCN-bd_Tpept"/>
</dbReference>
<keyword evidence="4" id="KW-1003">Cell membrane</keyword>
<evidence type="ECO:0000259" key="12">
    <source>
        <dbReference type="Pfam" id="PF00905"/>
    </source>
</evidence>
<dbReference type="STRING" id="1120996.SAMN02746066_01081"/>
<feature type="domain" description="Penicillin-binding protein dimerisation" evidence="13">
    <location>
        <begin position="61"/>
        <end position="318"/>
    </location>
</feature>
<comment type="similarity">
    <text evidence="3">Belongs to the transpeptidase family.</text>
</comment>
<protein>
    <submittedName>
        <fullName evidence="14">Penicillin-binding protein 2</fullName>
    </submittedName>
</protein>
<keyword evidence="10" id="KW-0961">Cell wall biogenesis/degradation</keyword>
<dbReference type="GO" id="GO:0009252">
    <property type="term" value="P:peptidoglycan biosynthetic process"/>
    <property type="evidence" value="ECO:0007669"/>
    <property type="project" value="UniProtKB-KW"/>
</dbReference>
<evidence type="ECO:0000256" key="7">
    <source>
        <dbReference type="ARBA" id="ARBA00022984"/>
    </source>
</evidence>
<dbReference type="AlphaFoldDB" id="A0A1M7GSU7"/>
<keyword evidence="8 11" id="KW-1133">Transmembrane helix</keyword>
<dbReference type="Pfam" id="PF00905">
    <property type="entry name" value="Transpeptidase"/>
    <property type="match status" value="1"/>
</dbReference>
<dbReference type="Gene3D" id="3.90.1310.10">
    <property type="entry name" value="Penicillin-binding protein 2a (Domain 2)"/>
    <property type="match status" value="1"/>
</dbReference>
<dbReference type="RefSeq" id="WP_073284189.1">
    <property type="nucleotide sequence ID" value="NZ_FRCP01000007.1"/>
</dbReference>
<name>A0A1M7GSU7_9FIRM</name>
<dbReference type="InterPro" id="IPR012338">
    <property type="entry name" value="Beta-lactam/transpept-like"/>
</dbReference>
<evidence type="ECO:0000256" key="6">
    <source>
        <dbReference type="ARBA" id="ARBA00022960"/>
    </source>
</evidence>
<evidence type="ECO:0000256" key="3">
    <source>
        <dbReference type="ARBA" id="ARBA00007171"/>
    </source>
</evidence>
<evidence type="ECO:0000313" key="14">
    <source>
        <dbReference type="EMBL" id="SHM19027.1"/>
    </source>
</evidence>
<evidence type="ECO:0000256" key="8">
    <source>
        <dbReference type="ARBA" id="ARBA00022989"/>
    </source>
</evidence>
<dbReference type="OrthoDB" id="9757901at2"/>
<keyword evidence="15" id="KW-1185">Reference proteome</keyword>
<keyword evidence="5 11" id="KW-0812">Transmembrane</keyword>
<feature type="domain" description="Penicillin-binding protein transpeptidase" evidence="12">
    <location>
        <begin position="590"/>
        <end position="909"/>
    </location>
</feature>